<dbReference type="Gene3D" id="2.10.90.10">
    <property type="entry name" value="Cystine-knot cytokines"/>
    <property type="match status" value="1"/>
</dbReference>
<dbReference type="PANTHER" id="PTHR21719:SF1">
    <property type="entry name" value="FI06402P-RELATED"/>
    <property type="match status" value="1"/>
</dbReference>
<feature type="signal peptide" evidence="1">
    <location>
        <begin position="1"/>
        <end position="20"/>
    </location>
</feature>
<dbReference type="EMBL" id="BGPR01000698">
    <property type="protein sequence ID" value="GBM32089.1"/>
    <property type="molecule type" value="Genomic_DNA"/>
</dbReference>
<dbReference type="InterPro" id="IPR000072">
    <property type="entry name" value="PDGF/VEGF_dom"/>
</dbReference>
<feature type="chain" id="PRO_5021284847" description="Platelet-derived growth factor (PDGF) family profile domain-containing protein" evidence="1">
    <location>
        <begin position="21"/>
        <end position="138"/>
    </location>
</feature>
<organism evidence="3 4">
    <name type="scientific">Araneus ventricosus</name>
    <name type="common">Orbweaver spider</name>
    <name type="synonym">Epeira ventricosa</name>
    <dbReference type="NCBI Taxonomy" id="182803"/>
    <lineage>
        <taxon>Eukaryota</taxon>
        <taxon>Metazoa</taxon>
        <taxon>Ecdysozoa</taxon>
        <taxon>Arthropoda</taxon>
        <taxon>Chelicerata</taxon>
        <taxon>Arachnida</taxon>
        <taxon>Araneae</taxon>
        <taxon>Araneomorphae</taxon>
        <taxon>Entelegynae</taxon>
        <taxon>Araneoidea</taxon>
        <taxon>Araneidae</taxon>
        <taxon>Araneus</taxon>
    </lineage>
</organism>
<dbReference type="PROSITE" id="PS50278">
    <property type="entry name" value="PDGF_2"/>
    <property type="match status" value="1"/>
</dbReference>
<evidence type="ECO:0000313" key="4">
    <source>
        <dbReference type="Proteomes" id="UP000499080"/>
    </source>
</evidence>
<dbReference type="GO" id="GO:0016020">
    <property type="term" value="C:membrane"/>
    <property type="evidence" value="ECO:0007669"/>
    <property type="project" value="InterPro"/>
</dbReference>
<dbReference type="GO" id="GO:0035099">
    <property type="term" value="P:hemocyte migration"/>
    <property type="evidence" value="ECO:0007669"/>
    <property type="project" value="TreeGrafter"/>
</dbReference>
<dbReference type="GO" id="GO:0008083">
    <property type="term" value="F:growth factor activity"/>
    <property type="evidence" value="ECO:0007669"/>
    <property type="project" value="InterPro"/>
</dbReference>
<keyword evidence="1" id="KW-0732">Signal</keyword>
<accession>A0A4Y2EUV9</accession>
<reference evidence="3 4" key="1">
    <citation type="journal article" date="2019" name="Sci. Rep.">
        <title>Orb-weaving spider Araneus ventricosus genome elucidates the spidroin gene catalogue.</title>
        <authorList>
            <person name="Kono N."/>
            <person name="Nakamura H."/>
            <person name="Ohtoshi R."/>
            <person name="Moran D.A.P."/>
            <person name="Shinohara A."/>
            <person name="Yoshida Y."/>
            <person name="Fujiwara M."/>
            <person name="Mori M."/>
            <person name="Tomita M."/>
            <person name="Arakawa K."/>
        </authorList>
    </citation>
    <scope>NUCLEOTIDE SEQUENCE [LARGE SCALE GENOMIC DNA]</scope>
</reference>
<dbReference type="PANTHER" id="PTHR21719">
    <property type="entry name" value="FI06402P-RELATED"/>
    <property type="match status" value="1"/>
</dbReference>
<evidence type="ECO:0000259" key="2">
    <source>
        <dbReference type="PROSITE" id="PS50278"/>
    </source>
</evidence>
<name>A0A4Y2EUV9_ARAVE</name>
<dbReference type="AlphaFoldDB" id="A0A4Y2EUV9"/>
<protein>
    <recommendedName>
        <fullName evidence="2">Platelet-derived growth factor (PDGF) family profile domain-containing protein</fullName>
    </recommendedName>
</protein>
<comment type="caution">
    <text evidence="3">The sequence shown here is derived from an EMBL/GenBank/DDBJ whole genome shotgun (WGS) entry which is preliminary data.</text>
</comment>
<evidence type="ECO:0000313" key="3">
    <source>
        <dbReference type="EMBL" id="GBM32089.1"/>
    </source>
</evidence>
<gene>
    <name evidence="3" type="ORF">AVEN_150073_1</name>
</gene>
<evidence type="ECO:0000256" key="1">
    <source>
        <dbReference type="SAM" id="SignalP"/>
    </source>
</evidence>
<proteinExistence type="predicted"/>
<dbReference type="SUPFAM" id="SSF57501">
    <property type="entry name" value="Cystine-knot cytokines"/>
    <property type="match status" value="1"/>
</dbReference>
<dbReference type="OrthoDB" id="6370328at2759"/>
<feature type="domain" description="Platelet-derived growth factor (PDGF) family profile" evidence="2">
    <location>
        <begin position="54"/>
        <end position="135"/>
    </location>
</feature>
<dbReference type="Proteomes" id="UP000499080">
    <property type="component" value="Unassembled WGS sequence"/>
</dbReference>
<dbReference type="InterPro" id="IPR029034">
    <property type="entry name" value="Cystine-knot_cytokine"/>
</dbReference>
<dbReference type="Pfam" id="PF00341">
    <property type="entry name" value="PDGF"/>
    <property type="match status" value="1"/>
</dbReference>
<sequence>MSLKIFCVCIYACLLASVEPKPKYDYKTKSALAQAHFERVLWKVMCNVPQPRVFKLETEELRVMPHATIIHRCDESTGCCNYSSERCVAKKKEQVTLFAFVRPRYGRGTRRSGKNRIKKFVFTNHTECYCESVMDTPK</sequence>
<keyword evidence="4" id="KW-1185">Reference proteome</keyword>